<evidence type="ECO:0000259" key="13">
    <source>
        <dbReference type="PROSITE" id="PS51015"/>
    </source>
</evidence>
<dbReference type="SMART" id="SM00468">
    <property type="entry name" value="PreSET"/>
    <property type="match status" value="1"/>
</dbReference>
<evidence type="ECO:0000256" key="8">
    <source>
        <dbReference type="PROSITE-ProRule" id="PRU00358"/>
    </source>
</evidence>
<dbReference type="GO" id="GO:0003690">
    <property type="term" value="F:double-stranded DNA binding"/>
    <property type="evidence" value="ECO:0007669"/>
    <property type="project" value="TreeGrafter"/>
</dbReference>
<dbReference type="Pfam" id="PF05033">
    <property type="entry name" value="Pre-SET"/>
    <property type="match status" value="1"/>
</dbReference>
<evidence type="ECO:0000256" key="9">
    <source>
        <dbReference type="SAM" id="MobiDB-lite"/>
    </source>
</evidence>
<dbReference type="SUPFAM" id="SSF82199">
    <property type="entry name" value="SET domain"/>
    <property type="match status" value="1"/>
</dbReference>
<dbReference type="PROSITE" id="PS50868">
    <property type="entry name" value="POST_SET"/>
    <property type="match status" value="1"/>
</dbReference>
<organism evidence="14 15">
    <name type="scientific">Thalictrum thalictroides</name>
    <name type="common">Rue-anemone</name>
    <name type="synonym">Anemone thalictroides</name>
    <dbReference type="NCBI Taxonomy" id="46969"/>
    <lineage>
        <taxon>Eukaryota</taxon>
        <taxon>Viridiplantae</taxon>
        <taxon>Streptophyta</taxon>
        <taxon>Embryophyta</taxon>
        <taxon>Tracheophyta</taxon>
        <taxon>Spermatophyta</taxon>
        <taxon>Magnoliopsida</taxon>
        <taxon>Ranunculales</taxon>
        <taxon>Ranunculaceae</taxon>
        <taxon>Thalictroideae</taxon>
        <taxon>Thalictrum</taxon>
    </lineage>
</organism>
<gene>
    <name evidence="14" type="ORF">FRX31_027610</name>
</gene>
<feature type="region of interest" description="Disordered" evidence="9">
    <location>
        <begin position="78"/>
        <end position="104"/>
    </location>
</feature>
<comment type="caution">
    <text evidence="14">The sequence shown here is derived from an EMBL/GenBank/DDBJ whole genome shotgun (WGS) entry which is preliminary data.</text>
</comment>
<reference evidence="14 15" key="1">
    <citation type="submission" date="2020-06" db="EMBL/GenBank/DDBJ databases">
        <title>Transcriptomic and genomic resources for Thalictrum thalictroides and T. hernandezii: Facilitating candidate gene discovery in an emerging model plant lineage.</title>
        <authorList>
            <person name="Arias T."/>
            <person name="Riano-Pachon D.M."/>
            <person name="Di Stilio V.S."/>
        </authorList>
    </citation>
    <scope>NUCLEOTIDE SEQUENCE [LARGE SCALE GENOMIC DNA]</scope>
    <source>
        <strain evidence="15">cv. WT478/WT964</strain>
        <tissue evidence="14">Leaves</tissue>
    </source>
</reference>
<evidence type="ECO:0000313" key="15">
    <source>
        <dbReference type="Proteomes" id="UP000554482"/>
    </source>
</evidence>
<evidence type="ECO:0000259" key="11">
    <source>
        <dbReference type="PROSITE" id="PS50867"/>
    </source>
</evidence>
<keyword evidence="7 8" id="KW-0539">Nucleus</keyword>
<dbReference type="InterPro" id="IPR001214">
    <property type="entry name" value="SET_dom"/>
</dbReference>
<protein>
    <submittedName>
        <fullName evidence="14">Histone-lysine N-methyltransferase, H3 lysine-9 specific SUVH4</fullName>
    </submittedName>
</protein>
<dbReference type="PANTHER" id="PTHR45660">
    <property type="entry name" value="HISTONE-LYSINE N-METHYLTRANSFERASE SETMAR"/>
    <property type="match status" value="1"/>
</dbReference>
<name>A0A7J6VDN9_THATH</name>
<evidence type="ECO:0000256" key="1">
    <source>
        <dbReference type="ARBA" id="ARBA00004286"/>
    </source>
</evidence>
<dbReference type="SUPFAM" id="SSF88697">
    <property type="entry name" value="PUA domain-like"/>
    <property type="match status" value="1"/>
</dbReference>
<dbReference type="SMART" id="SM00466">
    <property type="entry name" value="SRA"/>
    <property type="match status" value="1"/>
</dbReference>
<dbReference type="InterPro" id="IPR003616">
    <property type="entry name" value="Post-SET_dom"/>
</dbReference>
<keyword evidence="2" id="KW-0158">Chromosome</keyword>
<dbReference type="InterPro" id="IPR025794">
    <property type="entry name" value="H3-K9-MeTrfase_plant"/>
</dbReference>
<dbReference type="Pfam" id="PF00856">
    <property type="entry name" value="SET"/>
    <property type="match status" value="1"/>
</dbReference>
<dbReference type="InterPro" id="IPR003105">
    <property type="entry name" value="SRA_YDG"/>
</dbReference>
<dbReference type="Gene3D" id="2.170.270.10">
    <property type="entry name" value="SET domain"/>
    <property type="match status" value="1"/>
</dbReference>
<feature type="compositionally biased region" description="Basic and acidic residues" evidence="9">
    <location>
        <begin position="1"/>
        <end position="21"/>
    </location>
</feature>
<evidence type="ECO:0000256" key="2">
    <source>
        <dbReference type="ARBA" id="ARBA00022454"/>
    </source>
</evidence>
<keyword evidence="5" id="KW-0949">S-adenosyl-L-methionine</keyword>
<proteinExistence type="predicted"/>
<evidence type="ECO:0000313" key="14">
    <source>
        <dbReference type="EMBL" id="KAF5182801.1"/>
    </source>
</evidence>
<dbReference type="Pfam" id="PF02182">
    <property type="entry name" value="SAD_SRA"/>
    <property type="match status" value="1"/>
</dbReference>
<dbReference type="Gene3D" id="2.30.280.10">
    <property type="entry name" value="SRA-YDG"/>
    <property type="match status" value="1"/>
</dbReference>
<keyword evidence="15" id="KW-1185">Reference proteome</keyword>
<dbReference type="InterPro" id="IPR046341">
    <property type="entry name" value="SET_dom_sf"/>
</dbReference>
<dbReference type="PANTHER" id="PTHR45660:SF94">
    <property type="entry name" value="HISTONE-LYSINE N-METHYLTRANSFERASE, H3 LYSINE-9 SPECIFIC SUVH4"/>
    <property type="match status" value="1"/>
</dbReference>
<keyword evidence="4 14" id="KW-0808">Transferase</keyword>
<dbReference type="PROSITE" id="PS51575">
    <property type="entry name" value="SAM_MT43_SUVAR39_2"/>
    <property type="match status" value="1"/>
</dbReference>
<feature type="domain" description="YDG" evidence="13">
    <location>
        <begin position="198"/>
        <end position="354"/>
    </location>
</feature>
<evidence type="ECO:0000259" key="10">
    <source>
        <dbReference type="PROSITE" id="PS50280"/>
    </source>
</evidence>
<dbReference type="InterPro" id="IPR051357">
    <property type="entry name" value="H3K9_HMTase_SUVAR3-9"/>
</dbReference>
<dbReference type="EMBL" id="JABWDY010034297">
    <property type="protein sequence ID" value="KAF5182801.1"/>
    <property type="molecule type" value="Genomic_DNA"/>
</dbReference>
<dbReference type="GO" id="GO:0005634">
    <property type="term" value="C:nucleus"/>
    <property type="evidence" value="ECO:0007669"/>
    <property type="project" value="UniProtKB-SubCell"/>
</dbReference>
<dbReference type="GO" id="GO:0032259">
    <property type="term" value="P:methylation"/>
    <property type="evidence" value="ECO:0007669"/>
    <property type="project" value="UniProtKB-KW"/>
</dbReference>
<evidence type="ECO:0000256" key="6">
    <source>
        <dbReference type="ARBA" id="ARBA00022853"/>
    </source>
</evidence>
<feature type="domain" description="SET" evidence="10">
    <location>
        <begin position="494"/>
        <end position="641"/>
    </location>
</feature>
<feature type="region of interest" description="Disordered" evidence="9">
    <location>
        <begin position="1"/>
        <end position="29"/>
    </location>
</feature>
<dbReference type="InterPro" id="IPR007728">
    <property type="entry name" value="Pre-SET_dom"/>
</dbReference>
<evidence type="ECO:0000256" key="3">
    <source>
        <dbReference type="ARBA" id="ARBA00022603"/>
    </source>
</evidence>
<dbReference type="PROSITE" id="PS50867">
    <property type="entry name" value="PRE_SET"/>
    <property type="match status" value="1"/>
</dbReference>
<keyword evidence="6" id="KW-0156">Chromatin regulator</keyword>
<sequence length="670" mass="75084">MGKAIADKKSLLKETESERRSSRFVGMKRPCYDISSSKKKKKKVPSDIVAHNEDAIHAREGIRVNDFDSVEQRLQPISLERRVKRKTNSPNKGSSNSADLNDPQEVVAGEGIGRNDIDINAANLQEKSEYQKVKETTRLFNKLYFKYLYEEQKRCNKPVARKGKKKKNGKRLIKRPDLKVMQEIIETNKCVYRKKRFGNLPGIEVGDRFCSRAEMLVIGLHSQTLGGIDSMTENKYGELEEYKRYQFPLAVSVVLSGVYEDDKDDLDTIWYTGEGGIKLLGNKKQFKDQVMAKGNLALKNNISQNVPVRVIRGHNSTSSYTGRVYTYDGLYRVASYRTVKGKTGFNVFQYQLRRIEGQPALASNQVCFGQTQSSKKLRGIVCDDISEGQEKIPVPATNFVDDPPVAPLGYTYCNSVQVTEGLTLPPADVGCNCKEACTDPEICACAKLNGDDFAYVCVNGGRLMEPKDVVFECGPNCKCGPACVNKTSQVGLKYRLEVFRTPDKGWAVRSLDFIPGGAFVCEYTGKLMRTKDLDNVSVNDYLFEIDCLQTIRGLDGRERRIGVVSSIHLDKIDDKNVPSEPEFCIDAGTTGGVARFINHSCGPNLFIQSVLSSHRDMSLARVALFASDNIPPLQELTYDYRYQLDSVECDGKVKVMPCFCGAKECRKRLH</sequence>
<dbReference type="Proteomes" id="UP000554482">
    <property type="component" value="Unassembled WGS sequence"/>
</dbReference>
<dbReference type="GO" id="GO:0005694">
    <property type="term" value="C:chromosome"/>
    <property type="evidence" value="ECO:0007669"/>
    <property type="project" value="UniProtKB-SubCell"/>
</dbReference>
<keyword evidence="3 14" id="KW-0489">Methyltransferase</keyword>
<dbReference type="PROSITE" id="PS50280">
    <property type="entry name" value="SET"/>
    <property type="match status" value="1"/>
</dbReference>
<feature type="domain" description="Post-SET" evidence="12">
    <location>
        <begin position="654"/>
        <end position="670"/>
    </location>
</feature>
<evidence type="ECO:0000256" key="5">
    <source>
        <dbReference type="ARBA" id="ARBA00022691"/>
    </source>
</evidence>
<dbReference type="AlphaFoldDB" id="A0A7J6VDN9"/>
<dbReference type="GO" id="GO:0008270">
    <property type="term" value="F:zinc ion binding"/>
    <property type="evidence" value="ECO:0007669"/>
    <property type="project" value="InterPro"/>
</dbReference>
<feature type="compositionally biased region" description="Polar residues" evidence="9">
    <location>
        <begin position="88"/>
        <end position="99"/>
    </location>
</feature>
<feature type="domain" description="Pre-SET" evidence="11">
    <location>
        <begin position="429"/>
        <end position="491"/>
    </location>
</feature>
<dbReference type="PROSITE" id="PS51015">
    <property type="entry name" value="YDG"/>
    <property type="match status" value="1"/>
</dbReference>
<dbReference type="InterPro" id="IPR015947">
    <property type="entry name" value="PUA-like_sf"/>
</dbReference>
<dbReference type="GO" id="GO:0042054">
    <property type="term" value="F:histone methyltransferase activity"/>
    <property type="evidence" value="ECO:0007669"/>
    <property type="project" value="InterPro"/>
</dbReference>
<dbReference type="OrthoDB" id="5792673at2759"/>
<evidence type="ECO:0000256" key="4">
    <source>
        <dbReference type="ARBA" id="ARBA00022679"/>
    </source>
</evidence>
<accession>A0A7J6VDN9</accession>
<dbReference type="InterPro" id="IPR036987">
    <property type="entry name" value="SRA-YDG_sf"/>
</dbReference>
<dbReference type="SMART" id="SM00317">
    <property type="entry name" value="SET"/>
    <property type="match status" value="1"/>
</dbReference>
<evidence type="ECO:0000259" key="12">
    <source>
        <dbReference type="PROSITE" id="PS50868"/>
    </source>
</evidence>
<comment type="subcellular location">
    <subcellularLocation>
        <location evidence="1">Chromosome</location>
    </subcellularLocation>
    <subcellularLocation>
        <location evidence="8">Nucleus</location>
    </subcellularLocation>
</comment>
<evidence type="ECO:0000256" key="7">
    <source>
        <dbReference type="ARBA" id="ARBA00023242"/>
    </source>
</evidence>